<evidence type="ECO:0000259" key="5">
    <source>
        <dbReference type="PROSITE" id="PS50937"/>
    </source>
</evidence>
<dbReference type="EMBL" id="JBHRWW010000026">
    <property type="protein sequence ID" value="MFC3690487.1"/>
    <property type="molecule type" value="Genomic_DNA"/>
</dbReference>
<dbReference type="InterPro" id="IPR047057">
    <property type="entry name" value="MerR_fam"/>
</dbReference>
<gene>
    <name evidence="6" type="ORF">ACFOLH_19235</name>
</gene>
<feature type="region of interest" description="Disordered" evidence="4">
    <location>
        <begin position="173"/>
        <end position="197"/>
    </location>
</feature>
<proteinExistence type="predicted"/>
<organism evidence="6 7">
    <name type="scientific">Aquipuribacter hungaricus</name>
    <dbReference type="NCBI Taxonomy" id="545624"/>
    <lineage>
        <taxon>Bacteria</taxon>
        <taxon>Bacillati</taxon>
        <taxon>Actinomycetota</taxon>
        <taxon>Actinomycetes</taxon>
        <taxon>Micrococcales</taxon>
        <taxon>Intrasporangiaceae</taxon>
        <taxon>Aquipuribacter</taxon>
    </lineage>
</organism>
<keyword evidence="7" id="KW-1185">Reference proteome</keyword>
<evidence type="ECO:0000256" key="3">
    <source>
        <dbReference type="ARBA" id="ARBA00023163"/>
    </source>
</evidence>
<reference evidence="7" key="1">
    <citation type="journal article" date="2019" name="Int. J. Syst. Evol. Microbiol.">
        <title>The Global Catalogue of Microorganisms (GCM) 10K type strain sequencing project: providing services to taxonomists for standard genome sequencing and annotation.</title>
        <authorList>
            <consortium name="The Broad Institute Genomics Platform"/>
            <consortium name="The Broad Institute Genome Sequencing Center for Infectious Disease"/>
            <person name="Wu L."/>
            <person name="Ma J."/>
        </authorList>
    </citation>
    <scope>NUCLEOTIDE SEQUENCE [LARGE SCALE GENOMIC DNA]</scope>
    <source>
        <strain evidence="7">NCAIM B.02333</strain>
    </source>
</reference>
<dbReference type="PANTHER" id="PTHR30204">
    <property type="entry name" value="REDOX-CYCLING DRUG-SENSING TRANSCRIPTIONAL ACTIVATOR SOXR"/>
    <property type="match status" value="1"/>
</dbReference>
<name>A0ABV7WNK3_9MICO</name>
<evidence type="ECO:0000313" key="6">
    <source>
        <dbReference type="EMBL" id="MFC3690487.1"/>
    </source>
</evidence>
<keyword evidence="1" id="KW-0805">Transcription regulation</keyword>
<keyword evidence="3" id="KW-0804">Transcription</keyword>
<dbReference type="PROSITE" id="PS50937">
    <property type="entry name" value="HTH_MERR_2"/>
    <property type="match status" value="1"/>
</dbReference>
<dbReference type="Pfam" id="PF13411">
    <property type="entry name" value="MerR_1"/>
    <property type="match status" value="1"/>
</dbReference>
<dbReference type="PRINTS" id="PR00040">
    <property type="entry name" value="HTHMERR"/>
</dbReference>
<dbReference type="Gene3D" id="1.10.1660.10">
    <property type="match status" value="1"/>
</dbReference>
<keyword evidence="2" id="KW-0238">DNA-binding</keyword>
<sequence>MRIGQLAARAGTTSDVLRHYERAGLLPPPPRSVNGYRDYTDEDLQRVVFVRSAQAAGLTMREIRDVVSLRDRTGRHRGDMPSVLDQRAAELDRHIAELTALRDGYRQLLTAPHACTRKHPSGHGRIPERRRLSCPRRRGPTATAPALDAGCRLHPVRQRLGCWLRVAQGRVPLGGGPLGRVPPDEPGTPEGMPSPAS</sequence>
<comment type="caution">
    <text evidence="6">The sequence shown here is derived from an EMBL/GenBank/DDBJ whole genome shotgun (WGS) entry which is preliminary data.</text>
</comment>
<dbReference type="RefSeq" id="WP_376984528.1">
    <property type="nucleotide sequence ID" value="NZ_JBHRWW010000026.1"/>
</dbReference>
<dbReference type="SUPFAM" id="SSF46955">
    <property type="entry name" value="Putative DNA-binding domain"/>
    <property type="match status" value="1"/>
</dbReference>
<evidence type="ECO:0000256" key="2">
    <source>
        <dbReference type="ARBA" id="ARBA00023125"/>
    </source>
</evidence>
<dbReference type="SMART" id="SM00422">
    <property type="entry name" value="HTH_MERR"/>
    <property type="match status" value="1"/>
</dbReference>
<dbReference type="PANTHER" id="PTHR30204:SF94">
    <property type="entry name" value="HEAVY METAL-DEPENDENT TRANSCRIPTIONAL REGULATOR HI_0293-RELATED"/>
    <property type="match status" value="1"/>
</dbReference>
<dbReference type="InterPro" id="IPR000551">
    <property type="entry name" value="MerR-type_HTH_dom"/>
</dbReference>
<evidence type="ECO:0000256" key="1">
    <source>
        <dbReference type="ARBA" id="ARBA00023015"/>
    </source>
</evidence>
<dbReference type="Proteomes" id="UP001595685">
    <property type="component" value="Unassembled WGS sequence"/>
</dbReference>
<dbReference type="InterPro" id="IPR009061">
    <property type="entry name" value="DNA-bd_dom_put_sf"/>
</dbReference>
<feature type="domain" description="HTH merR-type" evidence="5">
    <location>
        <begin position="1"/>
        <end position="69"/>
    </location>
</feature>
<accession>A0ABV7WNK3</accession>
<protein>
    <submittedName>
        <fullName evidence="6">Heavy metal-responsive transcriptional regulator</fullName>
    </submittedName>
</protein>
<dbReference type="CDD" id="cd04770">
    <property type="entry name" value="HTH_HMRTR"/>
    <property type="match status" value="1"/>
</dbReference>
<evidence type="ECO:0000256" key="4">
    <source>
        <dbReference type="SAM" id="MobiDB-lite"/>
    </source>
</evidence>
<evidence type="ECO:0000313" key="7">
    <source>
        <dbReference type="Proteomes" id="UP001595685"/>
    </source>
</evidence>